<sequence length="105" mass="12597">MKYEEANKFINSVIENEFQHVQSYEEKDFNDKNKEQNELETKANEILEKLLKSVPEEYRKLIDEYSSAACYEWVNLCRFYFKKGVIAGTTNLNFLKNTNMMEYIE</sequence>
<dbReference type="OrthoDB" id="1937550at2"/>
<reference evidence="1 2" key="1">
    <citation type="submission" date="2016-10" db="EMBL/GenBank/DDBJ databases">
        <authorList>
            <person name="de Groot N.N."/>
        </authorList>
    </citation>
    <scope>NUCLEOTIDE SEQUENCE [LARGE SCALE GENOMIC DNA]</scope>
    <source>
        <strain evidence="1 2">NLAE-zl-G419</strain>
    </source>
</reference>
<keyword evidence="2" id="KW-1185">Reference proteome</keyword>
<organism evidence="1 2">
    <name type="scientific">Clostridium cadaveris</name>
    <dbReference type="NCBI Taxonomy" id="1529"/>
    <lineage>
        <taxon>Bacteria</taxon>
        <taxon>Bacillati</taxon>
        <taxon>Bacillota</taxon>
        <taxon>Clostridia</taxon>
        <taxon>Eubacteriales</taxon>
        <taxon>Clostridiaceae</taxon>
        <taxon>Clostridium</taxon>
    </lineage>
</organism>
<gene>
    <name evidence="1" type="ORF">SAMN04487885_106117</name>
</gene>
<protein>
    <submittedName>
        <fullName evidence="1">Uncharacterized protein</fullName>
    </submittedName>
</protein>
<dbReference type="EMBL" id="FOOE01000006">
    <property type="protein sequence ID" value="SFF68117.1"/>
    <property type="molecule type" value="Genomic_DNA"/>
</dbReference>
<dbReference type="AlphaFoldDB" id="A0A1I2KSF2"/>
<proteinExistence type="predicted"/>
<name>A0A1I2KSF2_9CLOT</name>
<evidence type="ECO:0000313" key="1">
    <source>
        <dbReference type="EMBL" id="SFF68117.1"/>
    </source>
</evidence>
<accession>A0A1I2KSF2</accession>
<dbReference type="Proteomes" id="UP000182135">
    <property type="component" value="Unassembled WGS sequence"/>
</dbReference>
<evidence type="ECO:0000313" key="2">
    <source>
        <dbReference type="Proteomes" id="UP000182135"/>
    </source>
</evidence>
<dbReference type="STRING" id="1529.SAMN04487885_106117"/>
<dbReference type="RefSeq" id="WP_074844994.1">
    <property type="nucleotide sequence ID" value="NZ_FOOE01000006.1"/>
</dbReference>